<dbReference type="EMBL" id="QGKS01000353">
    <property type="protein sequence ID" value="PWR10513.1"/>
    <property type="molecule type" value="Genomic_DNA"/>
</dbReference>
<reference evidence="1 2" key="1">
    <citation type="submission" date="2018-05" db="EMBL/GenBank/DDBJ databases">
        <title>Micromonosporas from Atacama Desert.</title>
        <authorList>
            <person name="Carro L."/>
            <person name="Golinska P."/>
            <person name="Klenk H.-P."/>
            <person name="Goodfellow M."/>
        </authorList>
    </citation>
    <scope>NUCLEOTIDE SEQUENCE [LARGE SCALE GENOMIC DNA]</scope>
    <source>
        <strain evidence="1 2">4G51</strain>
    </source>
</reference>
<dbReference type="RefSeq" id="WP_109804617.1">
    <property type="nucleotide sequence ID" value="NZ_QGKS01000353.1"/>
</dbReference>
<sequence>MLAAVFLDPDDVLVAAVVAQMMEWVDVEHREQWIGLARNESDRQYASRRAREVDILRIQGAVPKLTRETLSAWTDSLQIRLAETSMAVRTLDHLAQYGRTKRIRRTAARRLATV</sequence>
<dbReference type="OrthoDB" id="3394995at2"/>
<evidence type="ECO:0000313" key="1">
    <source>
        <dbReference type="EMBL" id="PWR10513.1"/>
    </source>
</evidence>
<proteinExistence type="predicted"/>
<gene>
    <name evidence="1" type="ORF">DKT69_28825</name>
</gene>
<evidence type="ECO:0000313" key="2">
    <source>
        <dbReference type="Proteomes" id="UP000246050"/>
    </source>
</evidence>
<accession>A0A317DCL7</accession>
<dbReference type="Proteomes" id="UP000246050">
    <property type="component" value="Unassembled WGS sequence"/>
</dbReference>
<protein>
    <submittedName>
        <fullName evidence="1">Uncharacterized protein</fullName>
    </submittedName>
</protein>
<organism evidence="1 2">
    <name type="scientific">Micromonospora sicca</name>
    <dbReference type="NCBI Taxonomy" id="2202420"/>
    <lineage>
        <taxon>Bacteria</taxon>
        <taxon>Bacillati</taxon>
        <taxon>Actinomycetota</taxon>
        <taxon>Actinomycetes</taxon>
        <taxon>Micromonosporales</taxon>
        <taxon>Micromonosporaceae</taxon>
        <taxon>Micromonospora</taxon>
    </lineage>
</organism>
<name>A0A317DCL7_9ACTN</name>
<comment type="caution">
    <text evidence="1">The sequence shown here is derived from an EMBL/GenBank/DDBJ whole genome shotgun (WGS) entry which is preliminary data.</text>
</comment>
<dbReference type="AlphaFoldDB" id="A0A317DCL7"/>